<dbReference type="OrthoDB" id="10564920at2759"/>
<name>A0A9N8V6Q9_9GLOM</name>
<comment type="subcellular location">
    <subcellularLocation>
        <location evidence="1">Host cell</location>
    </subcellularLocation>
    <subcellularLocation>
        <location evidence="2">Secreted</location>
    </subcellularLocation>
</comment>
<keyword evidence="3" id="KW-0964">Secreted</keyword>
<keyword evidence="6" id="KW-1185">Reference proteome</keyword>
<protein>
    <submittedName>
        <fullName evidence="5">15223_t:CDS:1</fullName>
    </submittedName>
</protein>
<evidence type="ECO:0000313" key="6">
    <source>
        <dbReference type="Proteomes" id="UP000789570"/>
    </source>
</evidence>
<proteinExistence type="predicted"/>
<dbReference type="Proteomes" id="UP000789570">
    <property type="component" value="Unassembled WGS sequence"/>
</dbReference>
<sequence length="96" mass="11162">MGFPMYKEVDDIITLNGIIKELDSKSYFRVSVDKDEDVYDFKMKILEEQSVQITRDSTKLNDIKDESASIKSILVGKEARSIDKITFHFQNLDENH</sequence>
<comment type="caution">
    <text evidence="5">The sequence shown here is derived from an EMBL/GenBank/DDBJ whole genome shotgun (WGS) entry which is preliminary data.</text>
</comment>
<evidence type="ECO:0000256" key="2">
    <source>
        <dbReference type="ARBA" id="ARBA00004613"/>
    </source>
</evidence>
<dbReference type="GO" id="GO:0005576">
    <property type="term" value="C:extracellular region"/>
    <property type="evidence" value="ECO:0007669"/>
    <property type="project" value="UniProtKB-SubCell"/>
</dbReference>
<evidence type="ECO:0000256" key="1">
    <source>
        <dbReference type="ARBA" id="ARBA00004340"/>
    </source>
</evidence>
<evidence type="ECO:0000259" key="4">
    <source>
        <dbReference type="Pfam" id="PF20147"/>
    </source>
</evidence>
<dbReference type="AlphaFoldDB" id="A0A9N8V6Q9"/>
<organism evidence="5 6">
    <name type="scientific">Funneliformis caledonium</name>
    <dbReference type="NCBI Taxonomy" id="1117310"/>
    <lineage>
        <taxon>Eukaryota</taxon>
        <taxon>Fungi</taxon>
        <taxon>Fungi incertae sedis</taxon>
        <taxon>Mucoromycota</taxon>
        <taxon>Glomeromycotina</taxon>
        <taxon>Glomeromycetes</taxon>
        <taxon>Glomerales</taxon>
        <taxon>Glomeraceae</taxon>
        <taxon>Funneliformis</taxon>
    </lineage>
</organism>
<dbReference type="GO" id="GO:0043657">
    <property type="term" value="C:host cell"/>
    <property type="evidence" value="ECO:0007669"/>
    <property type="project" value="UniProtKB-SubCell"/>
</dbReference>
<feature type="non-terminal residue" evidence="5">
    <location>
        <position position="96"/>
    </location>
</feature>
<evidence type="ECO:0000256" key="3">
    <source>
        <dbReference type="ARBA" id="ARBA00022525"/>
    </source>
</evidence>
<dbReference type="InterPro" id="IPR045379">
    <property type="entry name" value="Crinkler_N"/>
</dbReference>
<evidence type="ECO:0000313" key="5">
    <source>
        <dbReference type="EMBL" id="CAG8441994.1"/>
    </source>
</evidence>
<dbReference type="EMBL" id="CAJVPQ010000062">
    <property type="protein sequence ID" value="CAG8441994.1"/>
    <property type="molecule type" value="Genomic_DNA"/>
</dbReference>
<feature type="domain" description="Crinkler effector protein N-terminal" evidence="4">
    <location>
        <begin position="13"/>
        <end position="61"/>
    </location>
</feature>
<reference evidence="5" key="1">
    <citation type="submission" date="2021-06" db="EMBL/GenBank/DDBJ databases">
        <authorList>
            <person name="Kallberg Y."/>
            <person name="Tangrot J."/>
            <person name="Rosling A."/>
        </authorList>
    </citation>
    <scope>NUCLEOTIDE SEQUENCE</scope>
    <source>
        <strain evidence="5">UK204</strain>
    </source>
</reference>
<accession>A0A9N8V6Q9</accession>
<gene>
    <name evidence="5" type="ORF">FCALED_LOCUS612</name>
</gene>
<dbReference type="Pfam" id="PF20147">
    <property type="entry name" value="Crinkler"/>
    <property type="match status" value="1"/>
</dbReference>